<reference evidence="2 3" key="1">
    <citation type="submission" date="2024-10" db="EMBL/GenBank/DDBJ databases">
        <title>Updated reference genomes for cyclostephanoid diatoms.</title>
        <authorList>
            <person name="Roberts W.R."/>
            <person name="Alverson A.J."/>
        </authorList>
    </citation>
    <scope>NUCLEOTIDE SEQUENCE [LARGE SCALE GENOMIC DNA]</scope>
    <source>
        <strain evidence="2 3">AJA232-27</strain>
    </source>
</reference>
<dbReference type="EMBL" id="JALLBG020000097">
    <property type="protein sequence ID" value="KAL3765175.1"/>
    <property type="molecule type" value="Genomic_DNA"/>
</dbReference>
<feature type="region of interest" description="Disordered" evidence="1">
    <location>
        <begin position="128"/>
        <end position="286"/>
    </location>
</feature>
<dbReference type="Proteomes" id="UP001530293">
    <property type="component" value="Unassembled WGS sequence"/>
</dbReference>
<evidence type="ECO:0000313" key="2">
    <source>
        <dbReference type="EMBL" id="KAL3765175.1"/>
    </source>
</evidence>
<sequence>MSDTRSQLAEVDSLLAAAPDDPALHQLRDDLLQLIALEEQEIPMAGGTAAAQSSSASIELEPTDTMPSSQSQLLSESVAAASASTNYTAQGTFLEHTIISNSNSDTMIAEAPDLGSFQPVVKNIAKSSPSVLKSSEDDDNIQESTTPHNYNANAATTTPSTTEKKSKKKKKVADNDNAADAVFELPSHLVPLESDTTAQRLKKQRTAKALKSKFREKQKEAEHAKRQNDWKSFASKTAGGKKRKGGGGGNASIFSTEDGVNARVGVISGGGGRTMTNFVDPNKRHK</sequence>
<organism evidence="2 3">
    <name type="scientific">Discostella pseudostelligera</name>
    <dbReference type="NCBI Taxonomy" id="259834"/>
    <lineage>
        <taxon>Eukaryota</taxon>
        <taxon>Sar</taxon>
        <taxon>Stramenopiles</taxon>
        <taxon>Ochrophyta</taxon>
        <taxon>Bacillariophyta</taxon>
        <taxon>Coscinodiscophyceae</taxon>
        <taxon>Thalassiosirophycidae</taxon>
        <taxon>Stephanodiscales</taxon>
        <taxon>Stephanodiscaceae</taxon>
        <taxon>Discostella</taxon>
    </lineage>
</organism>
<feature type="compositionally biased region" description="Basic and acidic residues" evidence="1">
    <location>
        <begin position="213"/>
        <end position="229"/>
    </location>
</feature>
<feature type="compositionally biased region" description="Low complexity" evidence="1">
    <location>
        <begin position="145"/>
        <end position="161"/>
    </location>
</feature>
<keyword evidence="3" id="KW-1185">Reference proteome</keyword>
<accession>A0ABD3MMA4</accession>
<proteinExistence type="predicted"/>
<feature type="region of interest" description="Disordered" evidence="1">
    <location>
        <begin position="45"/>
        <end position="74"/>
    </location>
</feature>
<gene>
    <name evidence="2" type="ORF">ACHAWU_010366</name>
</gene>
<protein>
    <submittedName>
        <fullName evidence="2">Uncharacterized protein</fullName>
    </submittedName>
</protein>
<comment type="caution">
    <text evidence="2">The sequence shown here is derived from an EMBL/GenBank/DDBJ whole genome shotgun (WGS) entry which is preliminary data.</text>
</comment>
<name>A0ABD3MMA4_9STRA</name>
<evidence type="ECO:0000313" key="3">
    <source>
        <dbReference type="Proteomes" id="UP001530293"/>
    </source>
</evidence>
<dbReference type="AlphaFoldDB" id="A0ABD3MMA4"/>
<evidence type="ECO:0000256" key="1">
    <source>
        <dbReference type="SAM" id="MobiDB-lite"/>
    </source>
</evidence>
<feature type="compositionally biased region" description="Basic residues" evidence="1">
    <location>
        <begin position="200"/>
        <end position="212"/>
    </location>
</feature>